<gene>
    <name evidence="2" type="ORF">CR513_37637</name>
</gene>
<proteinExistence type="predicted"/>
<reference evidence="2" key="1">
    <citation type="submission" date="2018-05" db="EMBL/GenBank/DDBJ databases">
        <title>Draft genome of Mucuna pruriens seed.</title>
        <authorList>
            <person name="Nnadi N.E."/>
            <person name="Vos R."/>
            <person name="Hasami M.H."/>
            <person name="Devisetty U.K."/>
            <person name="Aguiy J.C."/>
        </authorList>
    </citation>
    <scope>NUCLEOTIDE SEQUENCE [LARGE SCALE GENOMIC DNA]</scope>
    <source>
        <strain evidence="2">JCA_2017</strain>
    </source>
</reference>
<keyword evidence="3" id="KW-1185">Reference proteome</keyword>
<evidence type="ECO:0000313" key="2">
    <source>
        <dbReference type="EMBL" id="RDX81654.1"/>
    </source>
</evidence>
<accession>A0A371FTK6</accession>
<dbReference type="Proteomes" id="UP000257109">
    <property type="component" value="Unassembled WGS sequence"/>
</dbReference>
<protein>
    <submittedName>
        <fullName evidence="2">Uncharacterized protein</fullName>
    </submittedName>
</protein>
<evidence type="ECO:0000256" key="1">
    <source>
        <dbReference type="SAM" id="MobiDB-lite"/>
    </source>
</evidence>
<feature type="region of interest" description="Disordered" evidence="1">
    <location>
        <begin position="1"/>
        <end position="65"/>
    </location>
</feature>
<feature type="compositionally biased region" description="Basic and acidic residues" evidence="1">
    <location>
        <begin position="52"/>
        <end position="65"/>
    </location>
</feature>
<sequence>MRQDTQSVNVKVETLSKGRKKSVPLYENEENHDEGHINVHSGSSRFHRSVRHERPWGNEDESRKGPFDGLKCKIPQFLGEVRLVTLKFTDYALVW</sequence>
<name>A0A371FTK6_MUCPR</name>
<dbReference type="EMBL" id="QJKJ01007865">
    <property type="protein sequence ID" value="RDX81654.1"/>
    <property type="molecule type" value="Genomic_DNA"/>
</dbReference>
<evidence type="ECO:0000313" key="3">
    <source>
        <dbReference type="Proteomes" id="UP000257109"/>
    </source>
</evidence>
<organism evidence="2 3">
    <name type="scientific">Mucuna pruriens</name>
    <name type="common">Velvet bean</name>
    <name type="synonym">Dolichos pruriens</name>
    <dbReference type="NCBI Taxonomy" id="157652"/>
    <lineage>
        <taxon>Eukaryota</taxon>
        <taxon>Viridiplantae</taxon>
        <taxon>Streptophyta</taxon>
        <taxon>Embryophyta</taxon>
        <taxon>Tracheophyta</taxon>
        <taxon>Spermatophyta</taxon>
        <taxon>Magnoliopsida</taxon>
        <taxon>eudicotyledons</taxon>
        <taxon>Gunneridae</taxon>
        <taxon>Pentapetalae</taxon>
        <taxon>rosids</taxon>
        <taxon>fabids</taxon>
        <taxon>Fabales</taxon>
        <taxon>Fabaceae</taxon>
        <taxon>Papilionoideae</taxon>
        <taxon>50 kb inversion clade</taxon>
        <taxon>NPAAA clade</taxon>
        <taxon>indigoferoid/millettioid clade</taxon>
        <taxon>Phaseoleae</taxon>
        <taxon>Mucuna</taxon>
    </lineage>
</organism>
<dbReference type="AlphaFoldDB" id="A0A371FTK6"/>
<feature type="non-terminal residue" evidence="2">
    <location>
        <position position="1"/>
    </location>
</feature>
<comment type="caution">
    <text evidence="2">The sequence shown here is derived from an EMBL/GenBank/DDBJ whole genome shotgun (WGS) entry which is preliminary data.</text>
</comment>